<organism evidence="1 2">
    <name type="scientific">Halobacillus locisalis</name>
    <dbReference type="NCBI Taxonomy" id="220753"/>
    <lineage>
        <taxon>Bacteria</taxon>
        <taxon>Bacillati</taxon>
        <taxon>Bacillota</taxon>
        <taxon>Bacilli</taxon>
        <taxon>Bacillales</taxon>
        <taxon>Bacillaceae</taxon>
        <taxon>Halobacillus</taxon>
    </lineage>
</organism>
<dbReference type="AlphaFoldDB" id="A0A838CXS1"/>
<accession>A0A838CXS1</accession>
<proteinExistence type="predicted"/>
<comment type="caution">
    <text evidence="1">The sequence shown here is derived from an EMBL/GenBank/DDBJ whole genome shotgun (WGS) entry which is preliminary data.</text>
</comment>
<dbReference type="Pfam" id="PF06028">
    <property type="entry name" value="DUF915"/>
    <property type="match status" value="1"/>
</dbReference>
<dbReference type="Gene3D" id="3.40.50.1820">
    <property type="entry name" value="alpha/beta hydrolase"/>
    <property type="match status" value="1"/>
</dbReference>
<reference evidence="1 2" key="1">
    <citation type="journal article" date="2004" name="Extremophiles">
        <title>Halobacillus locisalis sp. nov., a halophilic bacterium isolated from a marine solar saltern of the Yellow Sea in Korea.</title>
        <authorList>
            <person name="Yoon J.H."/>
            <person name="Kang K.H."/>
            <person name="Oh T.K."/>
            <person name="Park Y.H."/>
        </authorList>
    </citation>
    <scope>NUCLEOTIDE SEQUENCE [LARGE SCALE GENOMIC DNA]</scope>
    <source>
        <strain evidence="1 2">KCTC 3788</strain>
    </source>
</reference>
<keyword evidence="1" id="KW-0378">Hydrolase</keyword>
<dbReference type="SUPFAM" id="SSF53474">
    <property type="entry name" value="alpha/beta-Hydrolases"/>
    <property type="match status" value="1"/>
</dbReference>
<name>A0A838CXS1_9BACI</name>
<dbReference type="InterPro" id="IPR010315">
    <property type="entry name" value="DUF915_hydro-like"/>
</dbReference>
<dbReference type="Proteomes" id="UP000571017">
    <property type="component" value="Unassembled WGS sequence"/>
</dbReference>
<keyword evidence="2" id="KW-1185">Reference proteome</keyword>
<protein>
    <submittedName>
        <fullName evidence="1">Alpha/beta hydrolase</fullName>
    </submittedName>
</protein>
<dbReference type="PANTHER" id="PTHR37946:SF1">
    <property type="entry name" value="SLL1969 PROTEIN"/>
    <property type="match status" value="1"/>
</dbReference>
<dbReference type="PANTHER" id="PTHR37946">
    <property type="entry name" value="SLL1969 PROTEIN"/>
    <property type="match status" value="1"/>
</dbReference>
<dbReference type="RefSeq" id="WP_181473777.1">
    <property type="nucleotide sequence ID" value="NZ_JACEFG010000004.1"/>
</dbReference>
<evidence type="ECO:0000313" key="1">
    <source>
        <dbReference type="EMBL" id="MBA2176723.1"/>
    </source>
</evidence>
<sequence length="273" mass="30394">MKDKKKLISLLLPTLIIGVLLFFSASKPTRSEYGTDVIPTVFVHGYKGGERSFSTMLHRFEQKNWGERQMLIRVSRNGKVNINGHVAGPKPMVQVIFENSRASLEQQTKWLRKVMKTLHSDFSVESVNLVSHSMGGLASANYLVSNDTKQPQVRNLAVIASPFKGIDKAGYFQINQDAAADDLQPQSDALQQLTSKEIPHDIDVLSISGVINEEDSKAEHWDGLVHVTSSQAIKKMVSRGQLEKEIVYGPLATHSGLHELPQVDQLVHDFLVQ</sequence>
<dbReference type="InterPro" id="IPR029058">
    <property type="entry name" value="AB_hydrolase_fold"/>
</dbReference>
<dbReference type="GO" id="GO:0016787">
    <property type="term" value="F:hydrolase activity"/>
    <property type="evidence" value="ECO:0007669"/>
    <property type="project" value="UniProtKB-KW"/>
</dbReference>
<gene>
    <name evidence="1" type="ORF">H0266_17680</name>
</gene>
<dbReference type="EMBL" id="JACEFG010000004">
    <property type="protein sequence ID" value="MBA2176723.1"/>
    <property type="molecule type" value="Genomic_DNA"/>
</dbReference>
<evidence type="ECO:0000313" key="2">
    <source>
        <dbReference type="Proteomes" id="UP000571017"/>
    </source>
</evidence>